<protein>
    <submittedName>
        <fullName evidence="2">PepSY-associated TM helix domain-containing protein</fullName>
    </submittedName>
</protein>
<evidence type="ECO:0000313" key="3">
    <source>
        <dbReference type="Proteomes" id="UP001241110"/>
    </source>
</evidence>
<dbReference type="Proteomes" id="UP001241110">
    <property type="component" value="Unassembled WGS sequence"/>
</dbReference>
<sequence>MAENKAALKQRFTVKWNARWRRVNYDLHNVGDFYLHVLIFLLAVTGLVWTFIWWTNGIYRLLGNDPATVFPSYDLPVVTTTLAPAPVDKVLADLRTKRPTWLMINLSLPVVEVD</sequence>
<reference evidence="2" key="1">
    <citation type="submission" date="2023-05" db="EMBL/GenBank/DDBJ databases">
        <authorList>
            <person name="Zhang X."/>
        </authorList>
    </citation>
    <scope>NUCLEOTIDE SEQUENCE</scope>
    <source>
        <strain evidence="2">YF14B1</strain>
    </source>
</reference>
<organism evidence="2 3">
    <name type="scientific">Xanthocytophaga flava</name>
    <dbReference type="NCBI Taxonomy" id="3048013"/>
    <lineage>
        <taxon>Bacteria</taxon>
        <taxon>Pseudomonadati</taxon>
        <taxon>Bacteroidota</taxon>
        <taxon>Cytophagia</taxon>
        <taxon>Cytophagales</taxon>
        <taxon>Rhodocytophagaceae</taxon>
        <taxon>Xanthocytophaga</taxon>
    </lineage>
</organism>
<dbReference type="InterPro" id="IPR005625">
    <property type="entry name" value="PepSY-ass_TM"/>
</dbReference>
<proteinExistence type="predicted"/>
<keyword evidence="1" id="KW-1133">Transmembrane helix</keyword>
<keyword evidence="1" id="KW-0812">Transmembrane</keyword>
<dbReference type="AlphaFoldDB" id="A0AAE3QZ28"/>
<dbReference type="EMBL" id="JASJOS010000029">
    <property type="protein sequence ID" value="MDJ1486155.1"/>
    <property type="molecule type" value="Genomic_DNA"/>
</dbReference>
<name>A0AAE3QZ28_9BACT</name>
<accession>A0AAE3QZ28</accession>
<evidence type="ECO:0000256" key="1">
    <source>
        <dbReference type="SAM" id="Phobius"/>
    </source>
</evidence>
<gene>
    <name evidence="2" type="ORF">QNI16_37075</name>
</gene>
<dbReference type="Pfam" id="PF03929">
    <property type="entry name" value="PepSY_TM"/>
    <property type="match status" value="1"/>
</dbReference>
<evidence type="ECO:0000313" key="2">
    <source>
        <dbReference type="EMBL" id="MDJ1486155.1"/>
    </source>
</evidence>
<keyword evidence="1" id="KW-0472">Membrane</keyword>
<dbReference type="RefSeq" id="WP_313989540.1">
    <property type="nucleotide sequence ID" value="NZ_JASJOS010000029.1"/>
</dbReference>
<feature type="transmembrane region" description="Helical" evidence="1">
    <location>
        <begin position="33"/>
        <end position="54"/>
    </location>
</feature>
<comment type="caution">
    <text evidence="2">The sequence shown here is derived from an EMBL/GenBank/DDBJ whole genome shotgun (WGS) entry which is preliminary data.</text>
</comment>